<dbReference type="SUPFAM" id="SSF55874">
    <property type="entry name" value="ATPase domain of HSP90 chaperone/DNA topoisomerase II/histidine kinase"/>
    <property type="match status" value="1"/>
</dbReference>
<evidence type="ECO:0000259" key="16">
    <source>
        <dbReference type="PROSITE" id="PS50885"/>
    </source>
</evidence>
<dbReference type="CDD" id="cd00082">
    <property type="entry name" value="HisKA"/>
    <property type="match status" value="1"/>
</dbReference>
<protein>
    <recommendedName>
        <fullName evidence="3">histidine kinase</fullName>
        <ecNumber evidence="3">2.7.13.3</ecNumber>
    </recommendedName>
</protein>
<dbReference type="Proteomes" id="UP000198597">
    <property type="component" value="Unassembled WGS sequence"/>
</dbReference>
<evidence type="ECO:0000256" key="10">
    <source>
        <dbReference type="ARBA" id="ARBA00022840"/>
    </source>
</evidence>
<evidence type="ECO:0000256" key="7">
    <source>
        <dbReference type="ARBA" id="ARBA00022692"/>
    </source>
</evidence>
<dbReference type="GO" id="GO:0005524">
    <property type="term" value="F:ATP binding"/>
    <property type="evidence" value="ECO:0007669"/>
    <property type="project" value="UniProtKB-KW"/>
</dbReference>
<comment type="catalytic activity">
    <reaction evidence="1">
        <text>ATP + protein L-histidine = ADP + protein N-phospho-L-histidine.</text>
        <dbReference type="EC" id="2.7.13.3"/>
    </reaction>
</comment>
<dbReference type="EMBL" id="FNJM01000021">
    <property type="protein sequence ID" value="SDP82934.1"/>
    <property type="molecule type" value="Genomic_DNA"/>
</dbReference>
<dbReference type="OrthoDB" id="9786919at2"/>
<evidence type="ECO:0000256" key="8">
    <source>
        <dbReference type="ARBA" id="ARBA00022741"/>
    </source>
</evidence>
<feature type="transmembrane region" description="Helical" evidence="14">
    <location>
        <begin position="12"/>
        <end position="32"/>
    </location>
</feature>
<evidence type="ECO:0000256" key="11">
    <source>
        <dbReference type="ARBA" id="ARBA00022989"/>
    </source>
</evidence>
<dbReference type="GO" id="GO:0000155">
    <property type="term" value="F:phosphorelay sensor kinase activity"/>
    <property type="evidence" value="ECO:0007669"/>
    <property type="project" value="InterPro"/>
</dbReference>
<dbReference type="PROSITE" id="PS50885">
    <property type="entry name" value="HAMP"/>
    <property type="match status" value="1"/>
</dbReference>
<evidence type="ECO:0000256" key="3">
    <source>
        <dbReference type="ARBA" id="ARBA00012438"/>
    </source>
</evidence>
<evidence type="ECO:0000256" key="12">
    <source>
        <dbReference type="ARBA" id="ARBA00023012"/>
    </source>
</evidence>
<dbReference type="InterPro" id="IPR050398">
    <property type="entry name" value="HssS/ArlS-like"/>
</dbReference>
<dbReference type="STRING" id="94869.SAMN04488529_12115"/>
<keyword evidence="7 14" id="KW-0812">Transmembrane</keyword>
<keyword evidence="12" id="KW-0902">Two-component regulatory system</keyword>
<keyword evidence="4" id="KW-1003">Cell membrane</keyword>
<evidence type="ECO:0000256" key="9">
    <source>
        <dbReference type="ARBA" id="ARBA00022777"/>
    </source>
</evidence>
<dbReference type="SMART" id="SM00387">
    <property type="entry name" value="HATPase_c"/>
    <property type="match status" value="1"/>
</dbReference>
<sequence>MKKTIKGKLVLSIALVISISMIIGLSAIYYIIDNKEEKYIKQDIKSIGDFATNYIYSSKVVGDNKNIYRTVNYISEIFNIYAFINTNDDVAFNGESYVSKDIEDFKVNQDKTISKLKLYGSSELWTGTLYQPIYIDGEFYGELILQKDYSEIHKLNKGILIGIGTILGVMIVVLIGIVYLIIRNTTKPLEELSIAMKLFGIGEKVLALEVKSEDEIGEVTLEFNNMKNSISKLQDTSKEFFSNATHELKTPLTVIKGYTQLLSEEEFENKDINFMLDNIENETIKMSNLIQKLLSLSKNNIVLNTQKETIKINDIVEGLINLFKVIIEEKQYIINVEAEDVCITAVKEDIVNLISNLLDNAFKYCQGQDINIKLTKRQLIISNKCGYIKEEIKDSLLEPFIKGNTEKHKNSTGLGLYLCKNICANNEFKLTYNIDEDIISFRVDFL</sequence>
<keyword evidence="8" id="KW-0547">Nucleotide-binding</keyword>
<evidence type="ECO:0000256" key="13">
    <source>
        <dbReference type="ARBA" id="ARBA00023136"/>
    </source>
</evidence>
<feature type="domain" description="HAMP" evidence="16">
    <location>
        <begin position="183"/>
        <end position="235"/>
    </location>
</feature>
<keyword evidence="10" id="KW-0067">ATP-binding</keyword>
<evidence type="ECO:0000256" key="1">
    <source>
        <dbReference type="ARBA" id="ARBA00000085"/>
    </source>
</evidence>
<name>A0A1H0VX04_9CLOT</name>
<dbReference type="InterPro" id="IPR036097">
    <property type="entry name" value="HisK_dim/P_sf"/>
</dbReference>
<keyword evidence="5" id="KW-0597">Phosphoprotein</keyword>
<dbReference type="InterPro" id="IPR003660">
    <property type="entry name" value="HAMP_dom"/>
</dbReference>
<evidence type="ECO:0000313" key="17">
    <source>
        <dbReference type="EMBL" id="SDP82934.1"/>
    </source>
</evidence>
<dbReference type="CDD" id="cd06225">
    <property type="entry name" value="HAMP"/>
    <property type="match status" value="1"/>
</dbReference>
<evidence type="ECO:0000259" key="15">
    <source>
        <dbReference type="PROSITE" id="PS50109"/>
    </source>
</evidence>
<reference evidence="17 18" key="1">
    <citation type="submission" date="2016-10" db="EMBL/GenBank/DDBJ databases">
        <authorList>
            <person name="de Groot N.N."/>
        </authorList>
    </citation>
    <scope>NUCLEOTIDE SEQUENCE [LARGE SCALE GENOMIC DNA]</scope>
    <source>
        <strain evidence="17 18">DSM 12272</strain>
    </source>
</reference>
<dbReference type="Gene3D" id="6.10.340.10">
    <property type="match status" value="1"/>
</dbReference>
<keyword evidence="18" id="KW-1185">Reference proteome</keyword>
<dbReference type="InterPro" id="IPR003661">
    <property type="entry name" value="HisK_dim/P_dom"/>
</dbReference>
<evidence type="ECO:0000256" key="14">
    <source>
        <dbReference type="SAM" id="Phobius"/>
    </source>
</evidence>
<keyword evidence="13 14" id="KW-0472">Membrane</keyword>
<accession>A0A1H0VX04</accession>
<dbReference type="EC" id="2.7.13.3" evidence="3"/>
<keyword evidence="11 14" id="KW-1133">Transmembrane helix</keyword>
<dbReference type="SMART" id="SM00388">
    <property type="entry name" value="HisKA"/>
    <property type="match status" value="1"/>
</dbReference>
<dbReference type="PROSITE" id="PS50109">
    <property type="entry name" value="HIS_KIN"/>
    <property type="match status" value="1"/>
</dbReference>
<dbReference type="SMART" id="SM00304">
    <property type="entry name" value="HAMP"/>
    <property type="match status" value="1"/>
</dbReference>
<organism evidence="17 18">
    <name type="scientific">Clostridium gasigenes</name>
    <dbReference type="NCBI Taxonomy" id="94869"/>
    <lineage>
        <taxon>Bacteria</taxon>
        <taxon>Bacillati</taxon>
        <taxon>Bacillota</taxon>
        <taxon>Clostridia</taxon>
        <taxon>Eubacteriales</taxon>
        <taxon>Clostridiaceae</taxon>
        <taxon>Clostridium</taxon>
    </lineage>
</organism>
<dbReference type="PANTHER" id="PTHR45528">
    <property type="entry name" value="SENSOR HISTIDINE KINASE CPXA"/>
    <property type="match status" value="1"/>
</dbReference>
<dbReference type="Pfam" id="PF02518">
    <property type="entry name" value="HATPase_c"/>
    <property type="match status" value="1"/>
</dbReference>
<evidence type="ECO:0000256" key="4">
    <source>
        <dbReference type="ARBA" id="ARBA00022475"/>
    </source>
</evidence>
<dbReference type="InterPro" id="IPR003594">
    <property type="entry name" value="HATPase_dom"/>
</dbReference>
<evidence type="ECO:0000256" key="5">
    <source>
        <dbReference type="ARBA" id="ARBA00022553"/>
    </source>
</evidence>
<dbReference type="RefSeq" id="WP_089973422.1">
    <property type="nucleotide sequence ID" value="NZ_FNJM01000021.1"/>
</dbReference>
<dbReference type="Gene3D" id="1.10.287.130">
    <property type="match status" value="1"/>
</dbReference>
<dbReference type="Pfam" id="PF00512">
    <property type="entry name" value="HisKA"/>
    <property type="match status" value="1"/>
</dbReference>
<dbReference type="FunFam" id="1.10.287.130:FF:000001">
    <property type="entry name" value="Two-component sensor histidine kinase"/>
    <property type="match status" value="1"/>
</dbReference>
<evidence type="ECO:0000313" key="18">
    <source>
        <dbReference type="Proteomes" id="UP000198597"/>
    </source>
</evidence>
<dbReference type="GO" id="GO:0005886">
    <property type="term" value="C:plasma membrane"/>
    <property type="evidence" value="ECO:0007669"/>
    <property type="project" value="UniProtKB-SubCell"/>
</dbReference>
<dbReference type="InterPro" id="IPR036890">
    <property type="entry name" value="HATPase_C_sf"/>
</dbReference>
<proteinExistence type="predicted"/>
<dbReference type="Gene3D" id="3.30.565.10">
    <property type="entry name" value="Histidine kinase-like ATPase, C-terminal domain"/>
    <property type="match status" value="1"/>
</dbReference>
<evidence type="ECO:0000256" key="6">
    <source>
        <dbReference type="ARBA" id="ARBA00022679"/>
    </source>
</evidence>
<dbReference type="AlphaFoldDB" id="A0A1H0VX04"/>
<feature type="domain" description="Histidine kinase" evidence="15">
    <location>
        <begin position="243"/>
        <end position="446"/>
    </location>
</feature>
<dbReference type="PANTHER" id="PTHR45528:SF1">
    <property type="entry name" value="SENSOR HISTIDINE KINASE CPXA"/>
    <property type="match status" value="1"/>
</dbReference>
<comment type="subcellular location">
    <subcellularLocation>
        <location evidence="2">Cell membrane</location>
        <topology evidence="2">Multi-pass membrane protein</topology>
    </subcellularLocation>
</comment>
<dbReference type="InterPro" id="IPR005467">
    <property type="entry name" value="His_kinase_dom"/>
</dbReference>
<feature type="transmembrane region" description="Helical" evidence="14">
    <location>
        <begin position="159"/>
        <end position="182"/>
    </location>
</feature>
<keyword evidence="6" id="KW-0808">Transferase</keyword>
<evidence type="ECO:0000256" key="2">
    <source>
        <dbReference type="ARBA" id="ARBA00004651"/>
    </source>
</evidence>
<keyword evidence="9 17" id="KW-0418">Kinase</keyword>
<gene>
    <name evidence="17" type="ORF">SAMN04488529_12115</name>
</gene>
<dbReference type="SUPFAM" id="SSF47384">
    <property type="entry name" value="Homodimeric domain of signal transducing histidine kinase"/>
    <property type="match status" value="1"/>
</dbReference>